<evidence type="ECO:0000313" key="4">
    <source>
        <dbReference type="Proteomes" id="UP001050691"/>
    </source>
</evidence>
<proteinExistence type="predicted"/>
<feature type="transmembrane region" description="Helical" evidence="2">
    <location>
        <begin position="146"/>
        <end position="167"/>
    </location>
</feature>
<evidence type="ECO:0000313" key="3">
    <source>
        <dbReference type="EMBL" id="GJJ10401.1"/>
    </source>
</evidence>
<dbReference type="AlphaFoldDB" id="A0AAV5AD32"/>
<reference evidence="3" key="1">
    <citation type="submission" date="2021-10" db="EMBL/GenBank/DDBJ databases">
        <title>De novo Genome Assembly of Clathrus columnatus (Basidiomycota, Fungi) Using Illumina and Nanopore Sequence Data.</title>
        <authorList>
            <person name="Ogiso-Tanaka E."/>
            <person name="Itagaki H."/>
            <person name="Hosoya T."/>
            <person name="Hosaka K."/>
        </authorList>
    </citation>
    <scope>NUCLEOTIDE SEQUENCE</scope>
    <source>
        <strain evidence="3">MO-923</strain>
    </source>
</reference>
<dbReference type="Proteomes" id="UP001050691">
    <property type="component" value="Unassembled WGS sequence"/>
</dbReference>
<gene>
    <name evidence="3" type="ORF">Clacol_004627</name>
</gene>
<keyword evidence="4" id="KW-1185">Reference proteome</keyword>
<feature type="transmembrane region" description="Helical" evidence="2">
    <location>
        <begin position="102"/>
        <end position="126"/>
    </location>
</feature>
<feature type="transmembrane region" description="Helical" evidence="2">
    <location>
        <begin position="44"/>
        <end position="65"/>
    </location>
</feature>
<keyword evidence="2" id="KW-0812">Transmembrane</keyword>
<dbReference type="EMBL" id="BPWL01000005">
    <property type="protein sequence ID" value="GJJ10401.1"/>
    <property type="molecule type" value="Genomic_DNA"/>
</dbReference>
<comment type="caution">
    <text evidence="3">The sequence shown here is derived from an EMBL/GenBank/DDBJ whole genome shotgun (WGS) entry which is preliminary data.</text>
</comment>
<keyword evidence="2" id="KW-1133">Transmembrane helix</keyword>
<organism evidence="3 4">
    <name type="scientific">Clathrus columnatus</name>
    <dbReference type="NCBI Taxonomy" id="1419009"/>
    <lineage>
        <taxon>Eukaryota</taxon>
        <taxon>Fungi</taxon>
        <taxon>Dikarya</taxon>
        <taxon>Basidiomycota</taxon>
        <taxon>Agaricomycotina</taxon>
        <taxon>Agaricomycetes</taxon>
        <taxon>Phallomycetidae</taxon>
        <taxon>Phallales</taxon>
        <taxon>Clathraceae</taxon>
        <taxon>Clathrus</taxon>
    </lineage>
</organism>
<name>A0AAV5AD32_9AGAM</name>
<accession>A0AAV5AD32</accession>
<sequence length="239" mass="26701">MVVDYNQYHCEIFSPGYVGATVPSCDPQPIPIAYFPILLLVENVTIILSELLAFLGVVCQVWGLWKEKRSLRLRAEKDFVTLLLQQGKFTLIKIPGDGDSKLNLYALSGILRFCFVLFGTLTQVIFNYITGTYVSPLQNTYEISYALVNAYLLPLRLSTILICEFTLDLRRRNATTRSLPTRSALRLPDLDLSSQHNPVRPIQSILDRLQESIIADMGERSDPMGIDGPGQGGSDSEIA</sequence>
<keyword evidence="2" id="KW-0472">Membrane</keyword>
<feature type="region of interest" description="Disordered" evidence="1">
    <location>
        <begin position="219"/>
        <end position="239"/>
    </location>
</feature>
<protein>
    <submittedName>
        <fullName evidence="3">Uncharacterized protein</fullName>
    </submittedName>
</protein>
<evidence type="ECO:0000256" key="2">
    <source>
        <dbReference type="SAM" id="Phobius"/>
    </source>
</evidence>
<evidence type="ECO:0000256" key="1">
    <source>
        <dbReference type="SAM" id="MobiDB-lite"/>
    </source>
</evidence>